<dbReference type="AlphaFoldDB" id="A0A059G014"/>
<dbReference type="GO" id="GO:0005524">
    <property type="term" value="F:ATP binding"/>
    <property type="evidence" value="ECO:0007669"/>
    <property type="project" value="InterPro"/>
</dbReference>
<dbReference type="InterPro" id="IPR013159">
    <property type="entry name" value="DnaA_C"/>
</dbReference>
<dbReference type="SMART" id="SM00760">
    <property type="entry name" value="Bac_DnaA_C"/>
    <property type="match status" value="1"/>
</dbReference>
<dbReference type="OrthoDB" id="8480222at2"/>
<evidence type="ECO:0000313" key="3">
    <source>
        <dbReference type="Proteomes" id="UP000025061"/>
    </source>
</evidence>
<proteinExistence type="predicted"/>
<dbReference type="CDD" id="cd06571">
    <property type="entry name" value="Bac_DnaA_C"/>
    <property type="match status" value="1"/>
</dbReference>
<dbReference type="GO" id="GO:0006270">
    <property type="term" value="P:DNA replication initiation"/>
    <property type="evidence" value="ECO:0007669"/>
    <property type="project" value="InterPro"/>
</dbReference>
<keyword evidence="3" id="KW-1185">Reference proteome</keyword>
<reference evidence="2 3" key="1">
    <citation type="submission" date="2013-04" db="EMBL/GenBank/DDBJ databases">
        <title>Hyphomonas hirschiana VP5 Genome Sequencing.</title>
        <authorList>
            <person name="Lai Q."/>
            <person name="Shao Z."/>
        </authorList>
    </citation>
    <scope>NUCLEOTIDE SEQUENCE [LARGE SCALE GENOMIC DNA]</scope>
    <source>
        <strain evidence="2 3">VP5</strain>
    </source>
</reference>
<organism evidence="2 3">
    <name type="scientific">Hyphomonas hirschiana VP5</name>
    <dbReference type="NCBI Taxonomy" id="1280951"/>
    <lineage>
        <taxon>Bacteria</taxon>
        <taxon>Pseudomonadati</taxon>
        <taxon>Pseudomonadota</taxon>
        <taxon>Alphaproteobacteria</taxon>
        <taxon>Hyphomonadales</taxon>
        <taxon>Hyphomonadaceae</taxon>
        <taxon>Hyphomonas</taxon>
    </lineage>
</organism>
<protein>
    <submittedName>
        <fullName evidence="2">DnaA domain-containing protein</fullName>
    </submittedName>
</protein>
<dbReference type="GO" id="GO:0043565">
    <property type="term" value="F:sequence-specific DNA binding"/>
    <property type="evidence" value="ECO:0007669"/>
    <property type="project" value="InterPro"/>
</dbReference>
<dbReference type="GO" id="GO:0006275">
    <property type="term" value="P:regulation of DNA replication"/>
    <property type="evidence" value="ECO:0007669"/>
    <property type="project" value="InterPro"/>
</dbReference>
<evidence type="ECO:0000313" key="2">
    <source>
        <dbReference type="EMBL" id="KCZ96317.1"/>
    </source>
</evidence>
<gene>
    <name evidence="2" type="ORF">HHI_01520</name>
</gene>
<comment type="caution">
    <text evidence="2">The sequence shown here is derived from an EMBL/GenBank/DDBJ whole genome shotgun (WGS) entry which is preliminary data.</text>
</comment>
<feature type="domain" description="Chromosomal replication initiator DnaA C-terminal" evidence="1">
    <location>
        <begin position="18"/>
        <end position="81"/>
    </location>
</feature>
<dbReference type="Gene3D" id="1.10.1750.10">
    <property type="match status" value="1"/>
</dbReference>
<name>A0A059G014_9PROT</name>
<dbReference type="Pfam" id="PF08299">
    <property type="entry name" value="Bac_DnaA_C"/>
    <property type="match status" value="1"/>
</dbReference>
<accession>A0A059G014</accession>
<dbReference type="RefSeq" id="WP_011645769.1">
    <property type="nucleotide sequence ID" value="NZ_ARYI01000001.1"/>
</dbReference>
<evidence type="ECO:0000259" key="1">
    <source>
        <dbReference type="SMART" id="SM00760"/>
    </source>
</evidence>
<dbReference type="PATRIC" id="fig|1280951.3.peg.307"/>
<dbReference type="EMBL" id="ARYI01000001">
    <property type="protein sequence ID" value="KCZ96317.1"/>
    <property type="molecule type" value="Genomic_DNA"/>
</dbReference>
<dbReference type="SUPFAM" id="SSF48295">
    <property type="entry name" value="TrpR-like"/>
    <property type="match status" value="1"/>
</dbReference>
<dbReference type="Proteomes" id="UP000025061">
    <property type="component" value="Unassembled WGS sequence"/>
</dbReference>
<sequence>MAEFNPQRDEDRAYLAGALVAYALGLKSEAVLSVERGNPVHARARHIAMYLTHTGCGMSLSRVARAFGRDRSTVSHACRIIEDYREDPDFDTWLEQLSSGLRSVALLGVAEATA</sequence>
<dbReference type="InterPro" id="IPR010921">
    <property type="entry name" value="Trp_repressor/repl_initiator"/>
</dbReference>